<dbReference type="InterPro" id="IPR049941">
    <property type="entry name" value="LPLAT_7/PORCN-like"/>
</dbReference>
<comment type="subcellular location">
    <subcellularLocation>
        <location evidence="1">Membrane</location>
        <topology evidence="1">Multi-pass membrane protein</topology>
    </subcellularLocation>
</comment>
<feature type="transmembrane region" description="Helical" evidence="11">
    <location>
        <begin position="362"/>
        <end position="382"/>
    </location>
</feature>
<keyword evidence="6 11" id="KW-1133">Transmembrane helix</keyword>
<dbReference type="Pfam" id="PF03062">
    <property type="entry name" value="MBOAT"/>
    <property type="match status" value="1"/>
</dbReference>
<dbReference type="GO" id="GO:0006661">
    <property type="term" value="P:phosphatidylinositol biosynthetic process"/>
    <property type="evidence" value="ECO:0007669"/>
    <property type="project" value="TreeGrafter"/>
</dbReference>
<keyword evidence="8" id="KW-0012">Acyltransferase</keyword>
<evidence type="ECO:0000313" key="12">
    <source>
        <dbReference type="EMBL" id="KFB49139.1"/>
    </source>
</evidence>
<feature type="transmembrane region" description="Helical" evidence="11">
    <location>
        <begin position="209"/>
        <end position="227"/>
    </location>
</feature>
<evidence type="ECO:0000256" key="4">
    <source>
        <dbReference type="ARBA" id="ARBA00022679"/>
    </source>
</evidence>
<feature type="transmembrane region" description="Helical" evidence="11">
    <location>
        <begin position="104"/>
        <end position="124"/>
    </location>
</feature>
<comment type="pathway">
    <text evidence="9">Phospholipid metabolism.</text>
</comment>
<feature type="transmembrane region" description="Helical" evidence="11">
    <location>
        <begin position="71"/>
        <end position="92"/>
    </location>
</feature>
<dbReference type="STRING" id="74873.A0A084WFZ5"/>
<comment type="similarity">
    <text evidence="3">Belongs to the membrane-bound acyltransferase family.</text>
</comment>
<dbReference type="OMA" id="TNMIQML"/>
<dbReference type="GO" id="GO:0071617">
    <property type="term" value="F:lysophospholipid acyltransferase activity"/>
    <property type="evidence" value="ECO:0007669"/>
    <property type="project" value="TreeGrafter"/>
</dbReference>
<keyword evidence="7 11" id="KW-0472">Membrane</keyword>
<keyword evidence="5 11" id="KW-0812">Transmembrane</keyword>
<evidence type="ECO:0000256" key="8">
    <source>
        <dbReference type="ARBA" id="ARBA00023315"/>
    </source>
</evidence>
<dbReference type="GO" id="GO:0030258">
    <property type="term" value="P:lipid modification"/>
    <property type="evidence" value="ECO:0007669"/>
    <property type="project" value="TreeGrafter"/>
</dbReference>
<evidence type="ECO:0000256" key="5">
    <source>
        <dbReference type="ARBA" id="ARBA00022692"/>
    </source>
</evidence>
<dbReference type="VEuPathDB" id="VectorBase:ASIS009795"/>
<reference evidence="12 14" key="1">
    <citation type="journal article" date="2014" name="BMC Genomics">
        <title>Genome sequence of Anopheles sinensis provides insight into genetics basis of mosquito competence for malaria parasites.</title>
        <authorList>
            <person name="Zhou D."/>
            <person name="Zhang D."/>
            <person name="Ding G."/>
            <person name="Shi L."/>
            <person name="Hou Q."/>
            <person name="Ye Y."/>
            <person name="Xu Y."/>
            <person name="Zhou H."/>
            <person name="Xiong C."/>
            <person name="Li S."/>
            <person name="Yu J."/>
            <person name="Hong S."/>
            <person name="Yu X."/>
            <person name="Zou P."/>
            <person name="Chen C."/>
            <person name="Chang X."/>
            <person name="Wang W."/>
            <person name="Lv Y."/>
            <person name="Sun Y."/>
            <person name="Ma L."/>
            <person name="Shen B."/>
            <person name="Zhu C."/>
        </authorList>
    </citation>
    <scope>NUCLEOTIDE SEQUENCE [LARGE SCALE GENOMIC DNA]</scope>
</reference>
<evidence type="ECO:0000256" key="2">
    <source>
        <dbReference type="ARBA" id="ARBA00005074"/>
    </source>
</evidence>
<dbReference type="AlphaFoldDB" id="A0A084WFZ5"/>
<evidence type="ECO:0000256" key="10">
    <source>
        <dbReference type="ARBA" id="ARBA00093678"/>
    </source>
</evidence>
<feature type="transmembrane region" description="Helical" evidence="11">
    <location>
        <begin position="403"/>
        <end position="426"/>
    </location>
</feature>
<keyword evidence="14" id="KW-1185">Reference proteome</keyword>
<dbReference type="PANTHER" id="PTHR13906">
    <property type="entry name" value="PORCUPINE"/>
    <property type="match status" value="1"/>
</dbReference>
<dbReference type="InterPro" id="IPR004299">
    <property type="entry name" value="MBOAT_fam"/>
</dbReference>
<dbReference type="OrthoDB" id="7663182at2759"/>
<reference evidence="13" key="2">
    <citation type="submission" date="2020-05" db="UniProtKB">
        <authorList>
            <consortium name="EnsemblMetazoa"/>
        </authorList>
    </citation>
    <scope>IDENTIFICATION</scope>
</reference>
<proteinExistence type="inferred from homology"/>
<gene>
    <name evidence="12" type="ORF">ZHAS_00017294</name>
</gene>
<evidence type="ECO:0000256" key="1">
    <source>
        <dbReference type="ARBA" id="ARBA00004141"/>
    </source>
</evidence>
<dbReference type="GO" id="GO:0044233">
    <property type="term" value="C:mitochondria-associated endoplasmic reticulum membrane contact site"/>
    <property type="evidence" value="ECO:0007669"/>
    <property type="project" value="TreeGrafter"/>
</dbReference>
<evidence type="ECO:0000256" key="3">
    <source>
        <dbReference type="ARBA" id="ARBA00010323"/>
    </source>
</evidence>
<dbReference type="EnsemblMetazoa" id="ASIC017294-RA">
    <property type="protein sequence ID" value="ASIC017294-PA"/>
    <property type="gene ID" value="ASIC017294"/>
</dbReference>
<evidence type="ECO:0000256" key="7">
    <source>
        <dbReference type="ARBA" id="ARBA00023136"/>
    </source>
</evidence>
<evidence type="ECO:0000256" key="9">
    <source>
        <dbReference type="ARBA" id="ARBA00025707"/>
    </source>
</evidence>
<dbReference type="PANTHER" id="PTHR13906:SF16">
    <property type="entry name" value="LYSOPHOSPHOLIPID ACYLTRANSFERASE 7"/>
    <property type="match status" value="1"/>
</dbReference>
<feature type="transmembrane region" description="Helical" evidence="11">
    <location>
        <begin position="33"/>
        <end position="59"/>
    </location>
</feature>
<comment type="pathway">
    <text evidence="2">Lipid metabolism; phospholipid metabolism.</text>
</comment>
<keyword evidence="4" id="KW-0808">Transferase</keyword>
<accession>A0A084WFZ5</accession>
<organism evidence="12">
    <name type="scientific">Anopheles sinensis</name>
    <name type="common">Mosquito</name>
    <dbReference type="NCBI Taxonomy" id="74873"/>
    <lineage>
        <taxon>Eukaryota</taxon>
        <taxon>Metazoa</taxon>
        <taxon>Ecdysozoa</taxon>
        <taxon>Arthropoda</taxon>
        <taxon>Hexapoda</taxon>
        <taxon>Insecta</taxon>
        <taxon>Pterygota</taxon>
        <taxon>Neoptera</taxon>
        <taxon>Endopterygota</taxon>
        <taxon>Diptera</taxon>
        <taxon>Nematocera</taxon>
        <taxon>Culicoidea</taxon>
        <taxon>Culicidae</taxon>
        <taxon>Anophelinae</taxon>
        <taxon>Anopheles</taxon>
    </lineage>
</organism>
<feature type="transmembrane region" description="Helical" evidence="11">
    <location>
        <begin position="5"/>
        <end position="21"/>
    </location>
</feature>
<evidence type="ECO:0000256" key="11">
    <source>
        <dbReference type="SAM" id="Phobius"/>
    </source>
</evidence>
<evidence type="ECO:0000313" key="14">
    <source>
        <dbReference type="Proteomes" id="UP000030765"/>
    </source>
</evidence>
<evidence type="ECO:0000256" key="6">
    <source>
        <dbReference type="ARBA" id="ARBA00022989"/>
    </source>
</evidence>
<feature type="transmembrane region" description="Helical" evidence="11">
    <location>
        <begin position="432"/>
        <end position="457"/>
    </location>
</feature>
<sequence>MKDDIIYLVLLAACIGFGQFYRKFSDPEQKKLVGTAVGLLVVLSVSGFHMLHMLFCYLVSALLIIYASPRICHLACFGFMFGYLFFFRSLAFLGYDSPPGHTNMIQMILTLKLVGLAFEVNNAYTKSKDIDEKRKNATSGDQLPVPTLHNVDRALLKLNMLDIFHYSFNYVGVLTGPYITFKTYRDAIYLPFSGKADCIGATVEKLKVIPLYAGLFLVVSYIWPLQYAMDKEFYEERSFIYRLMYVWPTFFIFRMRIYTGILLSECVCTMAGVGAYPTVFLNKPGHGPSKEDYNSLVGSESTLEYDFEAVRNIDVINTERCWTFREAMKYWNMCVQYWMAMYVYKRFPSKKYRTLATLAVSAIWHGVYAGYYFCICGAPFYLPIEDLYVKLFIKDATGQRRMVLNVLCWISKFFAFSYLGIAFLLLTVDKIWYYYSSVYFIGYVLWIALYGVGVMIAKQRKASAKREERLNQEATKKD</sequence>
<dbReference type="VEuPathDB" id="VectorBase:ASIC017294"/>
<dbReference type="Proteomes" id="UP000030765">
    <property type="component" value="Unassembled WGS sequence"/>
</dbReference>
<dbReference type="EMBL" id="KE525343">
    <property type="protein sequence ID" value="KFB49139.1"/>
    <property type="molecule type" value="Genomic_DNA"/>
</dbReference>
<protein>
    <recommendedName>
        <fullName evidence="10">Lysophospholipid acyltransferase 7</fullName>
    </recommendedName>
</protein>
<dbReference type="EMBL" id="ATLV01023415">
    <property type="status" value="NOT_ANNOTATED_CDS"/>
    <property type="molecule type" value="Genomic_DNA"/>
</dbReference>
<dbReference type="GO" id="GO:0016020">
    <property type="term" value="C:membrane"/>
    <property type="evidence" value="ECO:0007669"/>
    <property type="project" value="UniProtKB-SubCell"/>
</dbReference>
<evidence type="ECO:0000313" key="13">
    <source>
        <dbReference type="EnsemblMetazoa" id="ASIC017294-PA"/>
    </source>
</evidence>
<name>A0A084WFZ5_ANOSI</name>